<sequence length="103" mass="11572">MSTRKGFFPVSSLRQHHLRYNTPPGPILSLAHRPHFRSDLSVPFPALPSALPPKPAPILTNTILNPFYPSNSASPPVRFSYCKCSSVRARPPLWVTEHRAELF</sequence>
<keyword evidence="2" id="KW-1185">Reference proteome</keyword>
<evidence type="ECO:0000313" key="2">
    <source>
        <dbReference type="Proteomes" id="UP000799753"/>
    </source>
</evidence>
<dbReference type="EMBL" id="MU006780">
    <property type="protein sequence ID" value="KAF2643427.1"/>
    <property type="molecule type" value="Genomic_DNA"/>
</dbReference>
<organism evidence="1 2">
    <name type="scientific">Massarina eburnea CBS 473.64</name>
    <dbReference type="NCBI Taxonomy" id="1395130"/>
    <lineage>
        <taxon>Eukaryota</taxon>
        <taxon>Fungi</taxon>
        <taxon>Dikarya</taxon>
        <taxon>Ascomycota</taxon>
        <taxon>Pezizomycotina</taxon>
        <taxon>Dothideomycetes</taxon>
        <taxon>Pleosporomycetidae</taxon>
        <taxon>Pleosporales</taxon>
        <taxon>Massarineae</taxon>
        <taxon>Massarinaceae</taxon>
        <taxon>Massarina</taxon>
    </lineage>
</organism>
<gene>
    <name evidence="1" type="ORF">P280DRAFT_467457</name>
</gene>
<name>A0A6A6S879_9PLEO</name>
<accession>A0A6A6S879</accession>
<dbReference type="AlphaFoldDB" id="A0A6A6S879"/>
<dbReference type="Proteomes" id="UP000799753">
    <property type="component" value="Unassembled WGS sequence"/>
</dbReference>
<evidence type="ECO:0000313" key="1">
    <source>
        <dbReference type="EMBL" id="KAF2643427.1"/>
    </source>
</evidence>
<reference evidence="1" key="1">
    <citation type="journal article" date="2020" name="Stud. Mycol.">
        <title>101 Dothideomycetes genomes: a test case for predicting lifestyles and emergence of pathogens.</title>
        <authorList>
            <person name="Haridas S."/>
            <person name="Albert R."/>
            <person name="Binder M."/>
            <person name="Bloem J."/>
            <person name="Labutti K."/>
            <person name="Salamov A."/>
            <person name="Andreopoulos B."/>
            <person name="Baker S."/>
            <person name="Barry K."/>
            <person name="Bills G."/>
            <person name="Bluhm B."/>
            <person name="Cannon C."/>
            <person name="Castanera R."/>
            <person name="Culley D."/>
            <person name="Daum C."/>
            <person name="Ezra D."/>
            <person name="Gonzalez J."/>
            <person name="Henrissat B."/>
            <person name="Kuo A."/>
            <person name="Liang C."/>
            <person name="Lipzen A."/>
            <person name="Lutzoni F."/>
            <person name="Magnuson J."/>
            <person name="Mondo S."/>
            <person name="Nolan M."/>
            <person name="Ohm R."/>
            <person name="Pangilinan J."/>
            <person name="Park H.-J."/>
            <person name="Ramirez L."/>
            <person name="Alfaro M."/>
            <person name="Sun H."/>
            <person name="Tritt A."/>
            <person name="Yoshinaga Y."/>
            <person name="Zwiers L.-H."/>
            <person name="Turgeon B."/>
            <person name="Goodwin S."/>
            <person name="Spatafora J."/>
            <person name="Crous P."/>
            <person name="Grigoriev I."/>
        </authorList>
    </citation>
    <scope>NUCLEOTIDE SEQUENCE</scope>
    <source>
        <strain evidence="1">CBS 473.64</strain>
    </source>
</reference>
<proteinExistence type="predicted"/>
<protein>
    <submittedName>
        <fullName evidence="1">Uncharacterized protein</fullName>
    </submittedName>
</protein>